<protein>
    <submittedName>
        <fullName evidence="2">Uncharacterized protein</fullName>
    </submittedName>
</protein>
<evidence type="ECO:0000313" key="2">
    <source>
        <dbReference type="EMBL" id="ATX79389.1"/>
    </source>
</evidence>
<accession>A0A2K8KZN6</accession>
<evidence type="ECO:0000313" key="3">
    <source>
        <dbReference type="Proteomes" id="UP000231701"/>
    </source>
</evidence>
<sequence>MLSIILDIGCGYLIARYVNHIWLALLASLAGGAAIAIGANILIYATASDPSTAEEIMRRIASGVILHPLVILVALLLFRRKRNEASSNQ</sequence>
<dbReference type="KEGG" id="maes:Ga0123461_0969"/>
<keyword evidence="3" id="KW-1185">Reference proteome</keyword>
<reference evidence="2 3" key="1">
    <citation type="submission" date="2016-12" db="EMBL/GenBank/DDBJ databases">
        <title>Isolation and genomic insights into novel planktonic Zetaproteobacteria from stratified waters of the Chesapeake Bay.</title>
        <authorList>
            <person name="McAllister S.M."/>
            <person name="Kato S."/>
            <person name="Chan C.S."/>
            <person name="Chiu B.K."/>
            <person name="Field E.K."/>
        </authorList>
    </citation>
    <scope>NUCLEOTIDE SEQUENCE [LARGE SCALE GENOMIC DNA]</scope>
    <source>
        <strain evidence="2 3">CP-5</strain>
    </source>
</reference>
<keyword evidence="1" id="KW-0472">Membrane</keyword>
<dbReference type="AlphaFoldDB" id="A0A2K8KZN6"/>
<keyword evidence="1" id="KW-1133">Transmembrane helix</keyword>
<gene>
    <name evidence="2" type="ORF">Ga0123461_0969</name>
</gene>
<feature type="transmembrane region" description="Helical" evidence="1">
    <location>
        <begin position="21"/>
        <end position="44"/>
    </location>
</feature>
<name>A0A2K8KZN6_MARES</name>
<dbReference type="EMBL" id="CP018799">
    <property type="protein sequence ID" value="ATX79389.1"/>
    <property type="molecule type" value="Genomic_DNA"/>
</dbReference>
<organism evidence="2 3">
    <name type="scientific">Mariprofundus aestuarium</name>
    <dbReference type="NCBI Taxonomy" id="1921086"/>
    <lineage>
        <taxon>Bacteria</taxon>
        <taxon>Pseudomonadati</taxon>
        <taxon>Pseudomonadota</taxon>
        <taxon>Candidatius Mariprofundia</taxon>
        <taxon>Mariprofundales</taxon>
        <taxon>Mariprofundaceae</taxon>
        <taxon>Mariprofundus</taxon>
    </lineage>
</organism>
<evidence type="ECO:0000256" key="1">
    <source>
        <dbReference type="SAM" id="Phobius"/>
    </source>
</evidence>
<keyword evidence="1" id="KW-0812">Transmembrane</keyword>
<feature type="transmembrane region" description="Helical" evidence="1">
    <location>
        <begin position="56"/>
        <end position="78"/>
    </location>
</feature>
<proteinExistence type="predicted"/>
<dbReference type="Proteomes" id="UP000231701">
    <property type="component" value="Chromosome"/>
</dbReference>
<dbReference type="RefSeq" id="WP_100277287.1">
    <property type="nucleotide sequence ID" value="NZ_CP018799.1"/>
</dbReference>